<feature type="chain" id="PRO_5017041322" description="Type-F conjugative transfer system pilin assembly protein TrbC" evidence="1">
    <location>
        <begin position="21"/>
        <end position="251"/>
    </location>
</feature>
<accession>A0A358DYX4</accession>
<evidence type="ECO:0000313" key="3">
    <source>
        <dbReference type="Proteomes" id="UP000264779"/>
    </source>
</evidence>
<evidence type="ECO:0000256" key="1">
    <source>
        <dbReference type="SAM" id="SignalP"/>
    </source>
</evidence>
<dbReference type="Pfam" id="PF09673">
    <property type="entry name" value="TrbC_Ftype"/>
    <property type="match status" value="1"/>
</dbReference>
<name>A0A358DYX4_9ALTE</name>
<dbReference type="AlphaFoldDB" id="A0A358DYX4"/>
<organism evidence="2 3">
    <name type="scientific">Alteromonas australica</name>
    <dbReference type="NCBI Taxonomy" id="589873"/>
    <lineage>
        <taxon>Bacteria</taxon>
        <taxon>Pseudomonadati</taxon>
        <taxon>Pseudomonadota</taxon>
        <taxon>Gammaproteobacteria</taxon>
        <taxon>Alteromonadales</taxon>
        <taxon>Alteromonadaceae</taxon>
        <taxon>Alteromonas/Salinimonas group</taxon>
        <taxon>Alteromonas</taxon>
    </lineage>
</organism>
<gene>
    <name evidence="2" type="ORF">DEB45_09470</name>
</gene>
<dbReference type="EMBL" id="DONK01000137">
    <property type="protein sequence ID" value="HBU51479.1"/>
    <property type="molecule type" value="Genomic_DNA"/>
</dbReference>
<dbReference type="InterPro" id="IPR019106">
    <property type="entry name" value="T4SS_TrbC"/>
</dbReference>
<protein>
    <recommendedName>
        <fullName evidence="4">Type-F conjugative transfer system pilin assembly protein TrbC</fullName>
    </recommendedName>
</protein>
<sequence length="251" mass="27519">MVSRISLLLITMLMTALAGAQTIDDDLKKRIDALNKKDGKAQTQLVNNALDRVKEADLETVKTILASDDYKNRLSAYHQTARTVLGLEQETTTAALPAEETNDIGDRLVLFVSSSMPLHVLRNYVSDVDRVGGVMIFRGTIGGIDSFMPTVEFLRKLLAVDPSCTAASCDMRMTNVSIDPQRFTHHGINRVPALIYEKDMKIQAYCKQGDSGPRAQTIAYGDASLAGLTNAIYQTNKEPALKSLLNTLRGI</sequence>
<comment type="caution">
    <text evidence="2">The sequence shown here is derived from an EMBL/GenBank/DDBJ whole genome shotgun (WGS) entry which is preliminary data.</text>
</comment>
<proteinExistence type="predicted"/>
<keyword evidence="1" id="KW-0732">Signal</keyword>
<dbReference type="Proteomes" id="UP000264779">
    <property type="component" value="Unassembled WGS sequence"/>
</dbReference>
<dbReference type="RefSeq" id="WP_281956503.1">
    <property type="nucleotide sequence ID" value="NZ_CALBIY010000041.1"/>
</dbReference>
<evidence type="ECO:0000313" key="2">
    <source>
        <dbReference type="EMBL" id="HBU51479.1"/>
    </source>
</evidence>
<evidence type="ECO:0008006" key="4">
    <source>
        <dbReference type="Google" id="ProtNLM"/>
    </source>
</evidence>
<feature type="signal peptide" evidence="1">
    <location>
        <begin position="1"/>
        <end position="20"/>
    </location>
</feature>
<reference evidence="2 3" key="1">
    <citation type="journal article" date="2018" name="Nat. Biotechnol.">
        <title>A standardized bacterial taxonomy based on genome phylogeny substantially revises the tree of life.</title>
        <authorList>
            <person name="Parks D.H."/>
            <person name="Chuvochina M."/>
            <person name="Waite D.W."/>
            <person name="Rinke C."/>
            <person name="Skarshewski A."/>
            <person name="Chaumeil P.A."/>
            <person name="Hugenholtz P."/>
        </authorList>
    </citation>
    <scope>NUCLEOTIDE SEQUENCE [LARGE SCALE GENOMIC DNA]</scope>
    <source>
        <strain evidence="2">UBA11621</strain>
    </source>
</reference>